<accession>A0AAN8RIW1</accession>
<evidence type="ECO:0000256" key="2">
    <source>
        <dbReference type="PROSITE-ProRule" id="PRU00221"/>
    </source>
</evidence>
<sequence length="1108" mass="124095">MNKPRNKSDYHVGWICALSVEFKAAIEMLDEEHSEIPCDNADNNKYRFGRIGHCNIVIVCLPAGVYGTNAAAVVAANFKRTFPDIDAYLMVGIGGGAPLLPQNDIRLGDVVVGLPGKDHGGLLQYDFGKTIQDGKFVPIGTLNMPPPILLGAISDLQADHLTNSGALDEAIETAFARLSTNAEANSLFACPGTAADWLFEARYDHPDENESCEQCDSAKIVKRFPRLKSRSVIHYGLVASGNQVMKYGPKREELSKSRDVLCFEMEAAGIVNTLPTLIIRGICDYSDSHKNKKWQPYAAFAAAVFAREVVIRLPSPETKDNITNKSSIKLESYDCWKSLGATDPRDDKARYESTKDQLIEKSYSWILSDQFFRSWTSNIGKPVLWISGDAGKGKTMLTLGVIDTLERRLKALNEKSANSAAYTYFLCQATDNRRNNAIAVLKGLLHYLIANGGSHTLVTYLKEEYDSGGPECLSGPNAVYVLQRVFTKIFNAHIFKEIYILVDALDECTDGLRDILNLVSRSTEVPGPSKIKWFVTSRNQPDIEEQLDCKAFQNRISLEKNKVQVTAAVNNYIDNTVMHLSQKKRYNFETCEQIKEILRERAGDTFLWVHLACKELAKVKAFRAIKTLKTIPPGLHELYQRMLDNIETTNTKEDAKLCIKLISAVALAVRPLSLLEMAIIAGLPADMDENDLEIQVKQCGSFLIVQDKIILFVHQSAKDFFDINRYGRPKGVKDTTRDIHYSIVERCLDRLSMELKQDICDLKLPGFPIKALSADQTLHIRHLRYACQYWVHHFSQTETTFRSRMLGRISEFLRKHLLHWIELLVLLGASSQITLLSIELEKIARGDIEASKFFYDIRRFVQYHLAMIFETPLLLYSSGILFTPEESIIRKLFSHLLPDCVLKVEGLEKYWGPLVQTFKTHSRSLPTTIAISTNKKYLASYPASLGDDGITIWDVTSGMVLYELKGHHEPITGLVFSSSGEMLASVSEKRVTVWDLISREARHTFPQDTCTEILCNGSNTFSKRYGGYLRHTHELGASEAICFLRNDELLAFAPTGGPISIWSTGDGELLLSNCGMCVPGSVSKFFQANSELTGLQSFVSISHRMVSG</sequence>
<organism evidence="4 5">
    <name type="scientific">Orbilia javanica</name>
    <dbReference type="NCBI Taxonomy" id="47235"/>
    <lineage>
        <taxon>Eukaryota</taxon>
        <taxon>Fungi</taxon>
        <taxon>Dikarya</taxon>
        <taxon>Ascomycota</taxon>
        <taxon>Pezizomycotina</taxon>
        <taxon>Orbiliomycetes</taxon>
        <taxon>Orbiliales</taxon>
        <taxon>Orbiliaceae</taxon>
        <taxon>Orbilia</taxon>
    </lineage>
</organism>
<keyword evidence="1" id="KW-0677">Repeat</keyword>
<dbReference type="Pfam" id="PF00400">
    <property type="entry name" value="WD40"/>
    <property type="match status" value="1"/>
</dbReference>
<dbReference type="GO" id="GO:0009116">
    <property type="term" value="P:nucleoside metabolic process"/>
    <property type="evidence" value="ECO:0007669"/>
    <property type="project" value="InterPro"/>
</dbReference>
<feature type="repeat" description="WD" evidence="2">
    <location>
        <begin position="964"/>
        <end position="1004"/>
    </location>
</feature>
<dbReference type="InterPro" id="IPR027417">
    <property type="entry name" value="P-loop_NTPase"/>
</dbReference>
<dbReference type="GO" id="GO:0003824">
    <property type="term" value="F:catalytic activity"/>
    <property type="evidence" value="ECO:0007669"/>
    <property type="project" value="InterPro"/>
</dbReference>
<dbReference type="Gene3D" id="2.130.10.10">
    <property type="entry name" value="YVTN repeat-like/Quinoprotein amine dehydrogenase"/>
    <property type="match status" value="1"/>
</dbReference>
<keyword evidence="5" id="KW-1185">Reference proteome</keyword>
<dbReference type="SUPFAM" id="SSF53167">
    <property type="entry name" value="Purine and uridine phosphorylases"/>
    <property type="match status" value="1"/>
</dbReference>
<dbReference type="PROSITE" id="PS50837">
    <property type="entry name" value="NACHT"/>
    <property type="match status" value="1"/>
</dbReference>
<evidence type="ECO:0000256" key="1">
    <source>
        <dbReference type="ARBA" id="ARBA00022737"/>
    </source>
</evidence>
<dbReference type="SUPFAM" id="SSF50978">
    <property type="entry name" value="WD40 repeat-like"/>
    <property type="match status" value="1"/>
</dbReference>
<dbReference type="AlphaFoldDB" id="A0AAN8RIW1"/>
<protein>
    <recommendedName>
        <fullName evidence="3">NACHT domain-containing protein</fullName>
    </recommendedName>
</protein>
<dbReference type="SMART" id="SM00320">
    <property type="entry name" value="WD40"/>
    <property type="match status" value="1"/>
</dbReference>
<dbReference type="PANTHER" id="PTHR46082:SF11">
    <property type="entry name" value="AAA+ ATPASE DOMAIN-CONTAINING PROTEIN-RELATED"/>
    <property type="match status" value="1"/>
</dbReference>
<dbReference type="InterPro" id="IPR015943">
    <property type="entry name" value="WD40/YVTN_repeat-like_dom_sf"/>
</dbReference>
<feature type="domain" description="NACHT" evidence="3">
    <location>
        <begin position="382"/>
        <end position="547"/>
    </location>
</feature>
<dbReference type="Pfam" id="PF24883">
    <property type="entry name" value="NPHP3_N"/>
    <property type="match status" value="1"/>
</dbReference>
<reference evidence="4 5" key="1">
    <citation type="submission" date="2019-10" db="EMBL/GenBank/DDBJ databases">
        <authorList>
            <person name="Palmer J.M."/>
        </authorList>
    </citation>
    <scope>NUCLEOTIDE SEQUENCE [LARGE SCALE GENOMIC DNA]</scope>
    <source>
        <strain evidence="4 5">TWF718</strain>
    </source>
</reference>
<gene>
    <name evidence="4" type="ORF">TWF718_005488</name>
</gene>
<dbReference type="InterPro" id="IPR007111">
    <property type="entry name" value="NACHT_NTPase"/>
</dbReference>
<dbReference type="InterPro" id="IPR056884">
    <property type="entry name" value="NPHP3-like_N"/>
</dbReference>
<proteinExistence type="predicted"/>
<dbReference type="InterPro" id="IPR035994">
    <property type="entry name" value="Nucleoside_phosphorylase_sf"/>
</dbReference>
<dbReference type="PROSITE" id="PS50082">
    <property type="entry name" value="WD_REPEATS_2"/>
    <property type="match status" value="1"/>
</dbReference>
<name>A0AAN8RIW1_9PEZI</name>
<keyword evidence="2" id="KW-0853">WD repeat</keyword>
<dbReference type="PANTHER" id="PTHR46082">
    <property type="entry name" value="ATP/GTP-BINDING PROTEIN-RELATED"/>
    <property type="match status" value="1"/>
</dbReference>
<evidence type="ECO:0000259" key="3">
    <source>
        <dbReference type="PROSITE" id="PS50837"/>
    </source>
</evidence>
<dbReference type="Proteomes" id="UP001313282">
    <property type="component" value="Unassembled WGS sequence"/>
</dbReference>
<evidence type="ECO:0000313" key="5">
    <source>
        <dbReference type="Proteomes" id="UP001313282"/>
    </source>
</evidence>
<dbReference type="Gene3D" id="3.40.50.1580">
    <property type="entry name" value="Nucleoside phosphorylase domain"/>
    <property type="match status" value="1"/>
</dbReference>
<comment type="caution">
    <text evidence="4">The sequence shown here is derived from an EMBL/GenBank/DDBJ whole genome shotgun (WGS) entry which is preliminary data.</text>
</comment>
<dbReference type="InterPro" id="IPR036322">
    <property type="entry name" value="WD40_repeat_dom_sf"/>
</dbReference>
<evidence type="ECO:0000313" key="4">
    <source>
        <dbReference type="EMBL" id="KAK6347649.1"/>
    </source>
</evidence>
<dbReference type="EMBL" id="JAVHNR010000003">
    <property type="protein sequence ID" value="KAK6347649.1"/>
    <property type="molecule type" value="Genomic_DNA"/>
</dbReference>
<dbReference type="InterPro" id="IPR053137">
    <property type="entry name" value="NLR-like"/>
</dbReference>
<dbReference type="Gene3D" id="3.40.50.300">
    <property type="entry name" value="P-loop containing nucleotide triphosphate hydrolases"/>
    <property type="match status" value="1"/>
</dbReference>
<dbReference type="InterPro" id="IPR001680">
    <property type="entry name" value="WD40_rpt"/>
</dbReference>